<evidence type="ECO:0000313" key="2">
    <source>
        <dbReference type="EMBL" id="ACM92336.1"/>
    </source>
</evidence>
<gene>
    <name evidence="2" type="ordered locus">NAMH_1499</name>
</gene>
<evidence type="ECO:0000256" key="1">
    <source>
        <dbReference type="SAM" id="Coils"/>
    </source>
</evidence>
<dbReference type="HOGENOM" id="CLU_784884_0_0_7"/>
<protein>
    <submittedName>
        <fullName evidence="2">Uncharacterized protein</fullName>
    </submittedName>
</protein>
<dbReference type="EMBL" id="CP001279">
    <property type="protein sequence ID" value="ACM92336.1"/>
    <property type="molecule type" value="Genomic_DNA"/>
</dbReference>
<dbReference type="KEGG" id="nam:NAMH_1499"/>
<evidence type="ECO:0000313" key="3">
    <source>
        <dbReference type="Proteomes" id="UP000000448"/>
    </source>
</evidence>
<dbReference type="Proteomes" id="UP000000448">
    <property type="component" value="Chromosome"/>
</dbReference>
<keyword evidence="3" id="KW-1185">Reference proteome</keyword>
<organism evidence="2 3">
    <name type="scientific">Nautilia profundicola (strain ATCC BAA-1463 / DSM 18972 / AmH)</name>
    <dbReference type="NCBI Taxonomy" id="598659"/>
    <lineage>
        <taxon>Bacteria</taxon>
        <taxon>Pseudomonadati</taxon>
        <taxon>Campylobacterota</taxon>
        <taxon>Epsilonproteobacteria</taxon>
        <taxon>Nautiliales</taxon>
        <taxon>Nautiliaceae</taxon>
        <taxon>Nautilia</taxon>
    </lineage>
</organism>
<keyword evidence="1" id="KW-0175">Coiled coil</keyword>
<dbReference type="RefSeq" id="WP_012663708.1">
    <property type="nucleotide sequence ID" value="NC_012115.1"/>
</dbReference>
<name>B9L6A1_NAUPA</name>
<dbReference type="STRING" id="598659.NAMH_1499"/>
<sequence length="353" mass="41009">MEAVNTNTTEVLQNLQKFFNDISEDKETKALVNGYIKTKDINKQKQIINYLAEKYNIDENIVNQYFSSLREKAEQKLKEIDELDKINEKLFKNLQYKSNVKFSTLHILMPFLLLKNVAETYSVAGEIWANQFKQLALKHINNITLKNETDTYLKKIKKLLNDGKYEELEKESLKELTLLPEEEQTLLIENLKETKNEIDAEIKEEAGEQVLLLTHKVTDKDVNLSELESFENVVAENLYNHGNNINSKFLSATELLLNNNLKYNLLKQVFTNLTPEEFAKMLTYAHAHANSDISKDLFTMAEKGELSEAVFNKEISSILKDPEYKELFNDIKKELYGLDISEIKPKKERGLQR</sequence>
<feature type="coiled-coil region" evidence="1">
    <location>
        <begin position="181"/>
        <end position="208"/>
    </location>
</feature>
<accession>B9L6A1</accession>
<feature type="coiled-coil region" evidence="1">
    <location>
        <begin position="66"/>
        <end position="93"/>
    </location>
</feature>
<reference evidence="2 3" key="1">
    <citation type="journal article" date="2009" name="PLoS Genet.">
        <title>Adaptations to submarine hydrothermal environments exemplified by the genome of Nautilia profundicola.</title>
        <authorList>
            <person name="Campbell B.J."/>
            <person name="Smith J.L."/>
            <person name="Hanson T.E."/>
            <person name="Klotz M.G."/>
            <person name="Stein L.Y."/>
            <person name="Lee C.K."/>
            <person name="Wu D."/>
            <person name="Robinson J.M."/>
            <person name="Khouri H.M."/>
            <person name="Eisen J.A."/>
            <person name="Cary S.C."/>
        </authorList>
    </citation>
    <scope>NUCLEOTIDE SEQUENCE [LARGE SCALE GENOMIC DNA]</scope>
    <source>
        <strain evidence="3">ATCC BAA-1463 / DSM 18972 / AmH</strain>
    </source>
</reference>
<proteinExistence type="predicted"/>
<dbReference type="AlphaFoldDB" id="B9L6A1"/>